<sequence>MGKPGRRTTSSEEPAMTTITGSSPLVGTRRLNAEVVLRRAWWAEAVTASDLIGSTGLTRSTVISLCDELIERGWLTVLPDARATGEQRAGRPARRYALASSAAHVMGVDAGRHQVTCIIADLRGRPVARLVRRVDPDGSAEARRADVSRIVDEVLAQASMGDADVLAVAIGVPAPADARGRSPREADGDFWERVNPDYAGLLSRRGWAVVVENDANLAAVAEAAVLARSSTDPAEAHRPRGSFIALLAGERFGAGFVLDGALVRGSRGAAGEMRLLDLVQGVGSADGLGAILRDGARAARTLGTLPPSSPLATAPSADLDAQAVLSAADAGDAGALAIVEDAAERFARVCAVLGGMLDVDRIVVAGAVAPSIDLLLERTREWLARFTHREAPVVVASTLGDAVVTLGAVERALTHVREHALDLSTR</sequence>
<protein>
    <recommendedName>
        <fullName evidence="5">ROK family protein</fullName>
    </recommendedName>
</protein>
<feature type="compositionally biased region" description="Polar residues" evidence="2">
    <location>
        <begin position="7"/>
        <end position="23"/>
    </location>
</feature>
<proteinExistence type="inferred from homology"/>
<dbReference type="SUPFAM" id="SSF46785">
    <property type="entry name" value="Winged helix' DNA-binding domain"/>
    <property type="match status" value="1"/>
</dbReference>
<dbReference type="EMBL" id="PSXY01000002">
    <property type="protein sequence ID" value="PPF71040.1"/>
    <property type="molecule type" value="Genomic_DNA"/>
</dbReference>
<dbReference type="CDD" id="cd23763">
    <property type="entry name" value="ASKHA_ATPase_ROK"/>
    <property type="match status" value="1"/>
</dbReference>
<evidence type="ECO:0000313" key="4">
    <source>
        <dbReference type="Proteomes" id="UP000239241"/>
    </source>
</evidence>
<evidence type="ECO:0000313" key="3">
    <source>
        <dbReference type="EMBL" id="PPF71040.1"/>
    </source>
</evidence>
<reference evidence="3 4" key="1">
    <citation type="submission" date="2018-02" db="EMBL/GenBank/DDBJ databases">
        <title>Bacteriophage NCPPB3778 and a type I-E CRISPR drive the evolution of the US Biological Select Agent, Rathayibacter toxicus.</title>
        <authorList>
            <person name="Davis E.W.II."/>
            <person name="Tabima J.F."/>
            <person name="Weisberg A.J."/>
            <person name="Lopes L.D."/>
            <person name="Wiseman M.S."/>
            <person name="Wiseman M.S."/>
            <person name="Pupko T."/>
            <person name="Belcher M.S."/>
            <person name="Sechler A.J."/>
            <person name="Tancos M.A."/>
            <person name="Schroeder B.K."/>
            <person name="Murray T.D."/>
            <person name="Luster D.G."/>
            <person name="Schneider W.L."/>
            <person name="Rogers E."/>
            <person name="Andreote F.D."/>
            <person name="Grunwald N.J."/>
            <person name="Putnam M.L."/>
            <person name="Chang J.H."/>
        </authorList>
    </citation>
    <scope>NUCLEOTIDE SEQUENCE [LARGE SCALE GENOMIC DNA]</scope>
    <source>
        <strain evidence="3 4">AY1B3</strain>
    </source>
</reference>
<comment type="caution">
    <text evidence="3">The sequence shown here is derived from an EMBL/GenBank/DDBJ whole genome shotgun (WGS) entry which is preliminary data.</text>
</comment>
<dbReference type="Gene3D" id="1.10.10.10">
    <property type="entry name" value="Winged helix-like DNA-binding domain superfamily/Winged helix DNA-binding domain"/>
    <property type="match status" value="1"/>
</dbReference>
<feature type="region of interest" description="Disordered" evidence="2">
    <location>
        <begin position="1"/>
        <end position="23"/>
    </location>
</feature>
<accession>A0A2S5VXP2</accession>
<dbReference type="AlphaFoldDB" id="A0A2S5VXP2"/>
<evidence type="ECO:0000256" key="2">
    <source>
        <dbReference type="SAM" id="MobiDB-lite"/>
    </source>
</evidence>
<name>A0A2S5VXP2_9MICO</name>
<dbReference type="InterPro" id="IPR036390">
    <property type="entry name" value="WH_DNA-bd_sf"/>
</dbReference>
<dbReference type="InterPro" id="IPR000600">
    <property type="entry name" value="ROK"/>
</dbReference>
<gene>
    <name evidence="3" type="ORF">C5E16_01990</name>
</gene>
<dbReference type="PANTHER" id="PTHR18964">
    <property type="entry name" value="ROK (REPRESSOR, ORF, KINASE) FAMILY"/>
    <property type="match status" value="1"/>
</dbReference>
<evidence type="ECO:0000256" key="1">
    <source>
        <dbReference type="ARBA" id="ARBA00006479"/>
    </source>
</evidence>
<dbReference type="SUPFAM" id="SSF53067">
    <property type="entry name" value="Actin-like ATPase domain"/>
    <property type="match status" value="1"/>
</dbReference>
<comment type="similarity">
    <text evidence="1">Belongs to the ROK (NagC/XylR) family.</text>
</comment>
<dbReference type="InterPro" id="IPR036388">
    <property type="entry name" value="WH-like_DNA-bd_sf"/>
</dbReference>
<evidence type="ECO:0008006" key="5">
    <source>
        <dbReference type="Google" id="ProtNLM"/>
    </source>
</evidence>
<organism evidence="3 4">
    <name type="scientific">Clavibacter michiganensis</name>
    <dbReference type="NCBI Taxonomy" id="28447"/>
    <lineage>
        <taxon>Bacteria</taxon>
        <taxon>Bacillati</taxon>
        <taxon>Actinomycetota</taxon>
        <taxon>Actinomycetes</taxon>
        <taxon>Micrococcales</taxon>
        <taxon>Microbacteriaceae</taxon>
        <taxon>Clavibacter</taxon>
    </lineage>
</organism>
<dbReference type="Pfam" id="PF00480">
    <property type="entry name" value="ROK"/>
    <property type="match status" value="1"/>
</dbReference>
<dbReference type="InterPro" id="IPR043129">
    <property type="entry name" value="ATPase_NBD"/>
</dbReference>
<dbReference type="Gene3D" id="3.30.420.40">
    <property type="match status" value="2"/>
</dbReference>
<dbReference type="PANTHER" id="PTHR18964:SF149">
    <property type="entry name" value="BIFUNCTIONAL UDP-N-ACETYLGLUCOSAMINE 2-EPIMERASE_N-ACETYLMANNOSAMINE KINASE"/>
    <property type="match status" value="1"/>
</dbReference>
<dbReference type="Proteomes" id="UP000239241">
    <property type="component" value="Unassembled WGS sequence"/>
</dbReference>